<sequence length="410" mass="43598">MPLVRGRRAARTATLVVCVLSAALLPARAHATGPDGATPVPPAPPASAAHPGGPRLERDAAALHRAGYTGVSVRLDTPRGAHTARGGVADLRTGRPVPWQGYLRTGSTTKTFVATVLLQLTGEGRVSLDDTVERWLPGVVRGHGNDGRRITLRQLLQHTSGLPDYDGDVVPEFSARGYLAHRWTTYSPAERVALALSHPPSFAPGTGWEYSNTNYILAGMVIEAVTGRGWEREVHDRVLRPLGLRHTLIPGDHPFLPHPHARDYQQFGPGEPFTDTTVAYLPLDGGADGSIISTAADLNRFFSALLRGRLLGPAQLAEMRRTVALPEGSGGVPGTRYGLGLEWTPLSCGGSYWGHSGGGFGFYVWPGATEDGRTALTLSVHSQAGDPVVAGRQARAATAVVDRALCDARR</sequence>
<dbReference type="Gene3D" id="3.40.710.10">
    <property type="entry name" value="DD-peptidase/beta-lactamase superfamily"/>
    <property type="match status" value="1"/>
</dbReference>
<name>A0ABS0NU85_9ACTN</name>
<protein>
    <submittedName>
        <fullName evidence="4">Beta-lactamase family protein</fullName>
    </submittedName>
</protein>
<dbReference type="PANTHER" id="PTHR46825:SF7">
    <property type="entry name" value="D-ALANYL-D-ALANINE CARBOXYPEPTIDASE"/>
    <property type="match status" value="1"/>
</dbReference>
<evidence type="ECO:0000256" key="1">
    <source>
        <dbReference type="SAM" id="MobiDB-lite"/>
    </source>
</evidence>
<keyword evidence="5" id="KW-1185">Reference proteome</keyword>
<feature type="region of interest" description="Disordered" evidence="1">
    <location>
        <begin position="32"/>
        <end position="54"/>
    </location>
</feature>
<proteinExistence type="predicted"/>
<evidence type="ECO:0000313" key="5">
    <source>
        <dbReference type="Proteomes" id="UP000807371"/>
    </source>
</evidence>
<accession>A0ABS0NU85</accession>
<dbReference type="RefSeq" id="WP_197992393.1">
    <property type="nucleotide sequence ID" value="NZ_JACYXC010000002.1"/>
</dbReference>
<gene>
    <name evidence="4" type="ORF">IHE55_28980</name>
</gene>
<feature type="signal peptide" evidence="2">
    <location>
        <begin position="1"/>
        <end position="31"/>
    </location>
</feature>
<feature type="chain" id="PRO_5046620154" evidence="2">
    <location>
        <begin position="32"/>
        <end position="410"/>
    </location>
</feature>
<feature type="domain" description="Beta-lactamase-related" evidence="3">
    <location>
        <begin position="81"/>
        <end position="365"/>
    </location>
</feature>
<dbReference type="InterPro" id="IPR050491">
    <property type="entry name" value="AmpC-like"/>
</dbReference>
<dbReference type="PANTHER" id="PTHR46825">
    <property type="entry name" value="D-ALANYL-D-ALANINE-CARBOXYPEPTIDASE/ENDOPEPTIDASE AMPH"/>
    <property type="match status" value="1"/>
</dbReference>
<dbReference type="Proteomes" id="UP000807371">
    <property type="component" value="Unassembled WGS sequence"/>
</dbReference>
<organism evidence="4 5">
    <name type="scientific">Streptomyces pactum</name>
    <dbReference type="NCBI Taxonomy" id="68249"/>
    <lineage>
        <taxon>Bacteria</taxon>
        <taxon>Bacillati</taxon>
        <taxon>Actinomycetota</taxon>
        <taxon>Actinomycetes</taxon>
        <taxon>Kitasatosporales</taxon>
        <taxon>Streptomycetaceae</taxon>
        <taxon>Streptomyces</taxon>
    </lineage>
</organism>
<dbReference type="EMBL" id="JACYXC010000002">
    <property type="protein sequence ID" value="MBH5338599.1"/>
    <property type="molecule type" value="Genomic_DNA"/>
</dbReference>
<reference evidence="4 5" key="1">
    <citation type="submission" date="2020-09" db="EMBL/GenBank/DDBJ databases">
        <title>Biosynthesis of the nuclear factor of activated T cells inhibitor NFAT-133 and its congeners in Streptomyces pactum.</title>
        <authorList>
            <person name="Zhou W."/>
            <person name="Posri P."/>
            <person name="Abugrain M.E."/>
            <person name="Weisberg A.J."/>
            <person name="Chang J.H."/>
            <person name="Mahmud T."/>
        </authorList>
    </citation>
    <scope>NUCLEOTIDE SEQUENCE [LARGE SCALE GENOMIC DNA]</scope>
    <source>
        <strain evidence="4 5">ATCC 27456</strain>
    </source>
</reference>
<evidence type="ECO:0000256" key="2">
    <source>
        <dbReference type="SAM" id="SignalP"/>
    </source>
</evidence>
<comment type="caution">
    <text evidence="4">The sequence shown here is derived from an EMBL/GenBank/DDBJ whole genome shotgun (WGS) entry which is preliminary data.</text>
</comment>
<dbReference type="SUPFAM" id="SSF56601">
    <property type="entry name" value="beta-lactamase/transpeptidase-like"/>
    <property type="match status" value="1"/>
</dbReference>
<keyword evidence="2" id="KW-0732">Signal</keyword>
<evidence type="ECO:0000259" key="3">
    <source>
        <dbReference type="Pfam" id="PF00144"/>
    </source>
</evidence>
<evidence type="ECO:0000313" key="4">
    <source>
        <dbReference type="EMBL" id="MBH5338599.1"/>
    </source>
</evidence>
<dbReference type="InterPro" id="IPR001466">
    <property type="entry name" value="Beta-lactam-related"/>
</dbReference>
<dbReference type="Pfam" id="PF00144">
    <property type="entry name" value="Beta-lactamase"/>
    <property type="match status" value="1"/>
</dbReference>
<dbReference type="InterPro" id="IPR012338">
    <property type="entry name" value="Beta-lactam/transpept-like"/>
</dbReference>